<dbReference type="GO" id="GO:0031956">
    <property type="term" value="F:medium-chain fatty acid-CoA ligase activity"/>
    <property type="evidence" value="ECO:0007669"/>
    <property type="project" value="TreeGrafter"/>
</dbReference>
<dbReference type="SUPFAM" id="SSF56801">
    <property type="entry name" value="Acetyl-CoA synthetase-like"/>
    <property type="match status" value="1"/>
</dbReference>
<dbReference type="PANTHER" id="PTHR43201">
    <property type="entry name" value="ACYL-COA SYNTHETASE"/>
    <property type="match status" value="1"/>
</dbReference>
<evidence type="ECO:0000256" key="2">
    <source>
        <dbReference type="ARBA" id="ARBA00022598"/>
    </source>
</evidence>
<sequence length="535" mass="57368">MALNKPAADVWTLLAEWGEQTPDAPALLHGELSITFGELAERSLRVAQGLADLGVGAGDRVALWLPNVPAYLLLYFACARLGAIAVAVNTRYRAVEVADIVGRSGAKVLACAPGFRHIDFLSILAEVEPQALDSLTAIVIVGDEPATPPPAIQAVRRVPFDRLLTRPRCSTNNATARAACNIFTTSGTTSLPKFVAHRQGAIASHAQQVAKAFGFAANDTLTLSILPLCGVFGFNQTLATLAAGRPCVLVESYEIEQIARLIEHHRPTTLFGSDDMFARLLDLIPDNRPFPSVRWAGYAGFNTSLESIAERAEQRGLILRGLYGMSEVQALYAIQPVDAPVERRKKGGGIPTSPLAHVRVRDPETGTLLGVGQPGMLECAGPSLMVSYWGNEDATATAMTPDGYVRTGDLAALDGHGGFTFLSRMGDVLRLSGFLVNPLEIETHIQKLAGIEGCQTIAVARPDGVRAVSFVTLAPGQAFDESAVIDHCRHGLANYKVPLRVFTIDAFPTTPSANGFKIQRTKLRERAEELLRSSC</sequence>
<dbReference type="InterPro" id="IPR020845">
    <property type="entry name" value="AMP-binding_CS"/>
</dbReference>
<dbReference type="PROSITE" id="PS00455">
    <property type="entry name" value="AMP_BINDING"/>
    <property type="match status" value="1"/>
</dbReference>
<evidence type="ECO:0000313" key="5">
    <source>
        <dbReference type="EMBL" id="SKA36628.1"/>
    </source>
</evidence>
<dbReference type="Pfam" id="PF00501">
    <property type="entry name" value="AMP-binding"/>
    <property type="match status" value="1"/>
</dbReference>
<keyword evidence="6" id="KW-1185">Reference proteome</keyword>
<dbReference type="STRING" id="225324.SAMN02745126_05812"/>
<organism evidence="5 6">
    <name type="scientific">Enhydrobacter aerosaccus</name>
    <dbReference type="NCBI Taxonomy" id="225324"/>
    <lineage>
        <taxon>Bacteria</taxon>
        <taxon>Pseudomonadati</taxon>
        <taxon>Pseudomonadota</taxon>
        <taxon>Alphaproteobacteria</taxon>
        <taxon>Hyphomicrobiales</taxon>
        <taxon>Enhydrobacter</taxon>
    </lineage>
</organism>
<dbReference type="Proteomes" id="UP000190092">
    <property type="component" value="Unassembled WGS sequence"/>
</dbReference>
<evidence type="ECO:0000259" key="3">
    <source>
        <dbReference type="Pfam" id="PF00501"/>
    </source>
</evidence>
<feature type="domain" description="AMP-binding enzyme C-terminal" evidence="4">
    <location>
        <begin position="440"/>
        <end position="513"/>
    </location>
</feature>
<evidence type="ECO:0000256" key="1">
    <source>
        <dbReference type="ARBA" id="ARBA00006432"/>
    </source>
</evidence>
<proteinExistence type="inferred from homology"/>
<gene>
    <name evidence="5" type="ORF">SAMN02745126_05812</name>
</gene>
<dbReference type="Gene3D" id="3.30.300.30">
    <property type="match status" value="1"/>
</dbReference>
<protein>
    <submittedName>
        <fullName evidence="5">Fatty-acyl-CoA synthase</fullName>
    </submittedName>
</protein>
<keyword evidence="2" id="KW-0436">Ligase</keyword>
<feature type="domain" description="AMP-dependent synthetase/ligase" evidence="3">
    <location>
        <begin position="15"/>
        <end position="389"/>
    </location>
</feature>
<dbReference type="GO" id="GO:0006631">
    <property type="term" value="P:fatty acid metabolic process"/>
    <property type="evidence" value="ECO:0007669"/>
    <property type="project" value="TreeGrafter"/>
</dbReference>
<dbReference type="EMBL" id="FUWJ01000014">
    <property type="protein sequence ID" value="SKA36628.1"/>
    <property type="molecule type" value="Genomic_DNA"/>
</dbReference>
<dbReference type="AlphaFoldDB" id="A0A1T4T901"/>
<dbReference type="Pfam" id="PF13193">
    <property type="entry name" value="AMP-binding_C"/>
    <property type="match status" value="1"/>
</dbReference>
<evidence type="ECO:0000313" key="6">
    <source>
        <dbReference type="Proteomes" id="UP000190092"/>
    </source>
</evidence>
<dbReference type="PANTHER" id="PTHR43201:SF5">
    <property type="entry name" value="MEDIUM-CHAIN ACYL-COA LIGASE ACSF2, MITOCHONDRIAL"/>
    <property type="match status" value="1"/>
</dbReference>
<dbReference type="InterPro" id="IPR045851">
    <property type="entry name" value="AMP-bd_C_sf"/>
</dbReference>
<dbReference type="InterPro" id="IPR000873">
    <property type="entry name" value="AMP-dep_synth/lig_dom"/>
</dbReference>
<dbReference type="OrthoDB" id="8185589at2"/>
<accession>A0A1T4T901</accession>
<dbReference type="RefSeq" id="WP_085937558.1">
    <property type="nucleotide sequence ID" value="NZ_FUWJ01000014.1"/>
</dbReference>
<name>A0A1T4T901_9HYPH</name>
<reference evidence="6" key="1">
    <citation type="submission" date="2017-02" db="EMBL/GenBank/DDBJ databases">
        <authorList>
            <person name="Varghese N."/>
            <person name="Submissions S."/>
        </authorList>
    </citation>
    <scope>NUCLEOTIDE SEQUENCE [LARGE SCALE GENOMIC DNA]</scope>
    <source>
        <strain evidence="6">ATCC 27094</strain>
    </source>
</reference>
<evidence type="ECO:0000259" key="4">
    <source>
        <dbReference type="Pfam" id="PF13193"/>
    </source>
</evidence>
<dbReference type="InterPro" id="IPR042099">
    <property type="entry name" value="ANL_N_sf"/>
</dbReference>
<dbReference type="Gene3D" id="3.40.50.12780">
    <property type="entry name" value="N-terminal domain of ligase-like"/>
    <property type="match status" value="1"/>
</dbReference>
<dbReference type="InterPro" id="IPR025110">
    <property type="entry name" value="AMP-bd_C"/>
</dbReference>
<comment type="similarity">
    <text evidence="1">Belongs to the ATP-dependent AMP-binding enzyme family.</text>
</comment>